<evidence type="ECO:0000256" key="1">
    <source>
        <dbReference type="SAM" id="SignalP"/>
    </source>
</evidence>
<dbReference type="KEGG" id="tom:BWR18_04190"/>
<organism evidence="2 3">
    <name type="scientific">Tateyamaria omphalii</name>
    <dbReference type="NCBI Taxonomy" id="299262"/>
    <lineage>
        <taxon>Bacteria</taxon>
        <taxon>Pseudomonadati</taxon>
        <taxon>Pseudomonadota</taxon>
        <taxon>Alphaproteobacteria</taxon>
        <taxon>Rhodobacterales</taxon>
        <taxon>Roseobacteraceae</taxon>
        <taxon>Tateyamaria</taxon>
    </lineage>
</organism>
<reference evidence="2 3" key="1">
    <citation type="submission" date="2017-01" db="EMBL/GenBank/DDBJ databases">
        <title>Complete genome of Tateyamaria omphalii DOK1-4 isolated from seawater in Dokdo.</title>
        <authorList>
            <person name="Kim J.H."/>
            <person name="Chi W.-J."/>
        </authorList>
    </citation>
    <scope>NUCLEOTIDE SEQUENCE [LARGE SCALE GENOMIC DNA]</scope>
    <source>
        <strain evidence="2 3">DOK1-4</strain>
    </source>
</reference>
<feature type="signal peptide" evidence="1">
    <location>
        <begin position="1"/>
        <end position="18"/>
    </location>
</feature>
<dbReference type="Proteomes" id="UP000186336">
    <property type="component" value="Chromosome"/>
</dbReference>
<protein>
    <submittedName>
        <fullName evidence="2">Uncharacterized protein</fullName>
    </submittedName>
</protein>
<name>A0A1P8MSN8_9RHOB</name>
<dbReference type="STRING" id="299262.BWR18_04190"/>
<feature type="chain" id="PRO_5010279009" evidence="1">
    <location>
        <begin position="19"/>
        <end position="153"/>
    </location>
</feature>
<sequence length="153" mass="17092">MRYVLTIIVVLLAFPAWAQQGAVCKGKQSFTLGDGTSGCLLDIRATSITKTLTRDDGQSRSNSRNAALIEVAMFGRFNSQWRVSTPRMKEVCNIFRQTATASFPGKPPKSIVVRMLWPDVPNPERNAFVRLRSKVANQAAFMNGSCRSIKYFR</sequence>
<accession>A0A1P8MSN8</accession>
<keyword evidence="1" id="KW-0732">Signal</keyword>
<dbReference type="AlphaFoldDB" id="A0A1P8MSN8"/>
<keyword evidence="3" id="KW-1185">Reference proteome</keyword>
<gene>
    <name evidence="2" type="ORF">BWR18_04190</name>
</gene>
<proteinExistence type="predicted"/>
<evidence type="ECO:0000313" key="2">
    <source>
        <dbReference type="EMBL" id="APX10979.1"/>
    </source>
</evidence>
<dbReference type="EMBL" id="CP019312">
    <property type="protein sequence ID" value="APX10979.1"/>
    <property type="molecule type" value="Genomic_DNA"/>
</dbReference>
<evidence type="ECO:0000313" key="3">
    <source>
        <dbReference type="Proteomes" id="UP000186336"/>
    </source>
</evidence>